<dbReference type="InterPro" id="IPR011033">
    <property type="entry name" value="PRC_barrel-like_sf"/>
</dbReference>
<keyword evidence="3 5" id="KW-0698">rRNA processing</keyword>
<dbReference type="PANTHER" id="PTHR33692:SF1">
    <property type="entry name" value="RIBOSOME MATURATION FACTOR RIMM"/>
    <property type="match status" value="1"/>
</dbReference>
<dbReference type="HAMAP" id="MF_00014">
    <property type="entry name" value="Ribosome_mat_RimM"/>
    <property type="match status" value="1"/>
</dbReference>
<evidence type="ECO:0000256" key="4">
    <source>
        <dbReference type="ARBA" id="ARBA00023186"/>
    </source>
</evidence>
<name>A0A0R1JSS0_9LACO</name>
<comment type="caution">
    <text evidence="8">The sequence shown here is derived from an EMBL/GenBank/DDBJ whole genome shotgun (WGS) entry which is preliminary data.</text>
</comment>
<comment type="subcellular location">
    <subcellularLocation>
        <location evidence="5">Cytoplasm</location>
    </subcellularLocation>
</comment>
<feature type="domain" description="RimM N-terminal" evidence="6">
    <location>
        <begin position="23"/>
        <end position="103"/>
    </location>
</feature>
<evidence type="ECO:0000256" key="3">
    <source>
        <dbReference type="ARBA" id="ARBA00022552"/>
    </source>
</evidence>
<dbReference type="Proteomes" id="UP000051804">
    <property type="component" value="Unassembled WGS sequence"/>
</dbReference>
<dbReference type="EMBL" id="AZDJ01000001">
    <property type="protein sequence ID" value="KRK74333.1"/>
    <property type="molecule type" value="Genomic_DNA"/>
</dbReference>
<evidence type="ECO:0000313" key="8">
    <source>
        <dbReference type="EMBL" id="KRK74333.1"/>
    </source>
</evidence>
<dbReference type="NCBIfam" id="TIGR02273">
    <property type="entry name" value="16S_RimM"/>
    <property type="match status" value="1"/>
</dbReference>
<dbReference type="Gene3D" id="2.40.30.60">
    <property type="entry name" value="RimM"/>
    <property type="match status" value="1"/>
</dbReference>
<dbReference type="InterPro" id="IPR036976">
    <property type="entry name" value="RimM_N_sf"/>
</dbReference>
<comment type="function">
    <text evidence="5">An accessory protein needed during the final step in the assembly of 30S ribosomal subunit, possibly for assembly of the head region. Essential for efficient processing of 16S rRNA. May be needed both before and after RbfA during the maturation of 16S rRNA. It has affinity for free ribosomal 30S subunits but not for 70S ribosomes.</text>
</comment>
<dbReference type="GO" id="GO:0043022">
    <property type="term" value="F:ribosome binding"/>
    <property type="evidence" value="ECO:0007669"/>
    <property type="project" value="InterPro"/>
</dbReference>
<comment type="domain">
    <text evidence="5">The PRC barrel domain binds ribosomal protein uS19.</text>
</comment>
<proteinExistence type="inferred from homology"/>
<dbReference type="Pfam" id="PF01782">
    <property type="entry name" value="RimM"/>
    <property type="match status" value="1"/>
</dbReference>
<dbReference type="PANTHER" id="PTHR33692">
    <property type="entry name" value="RIBOSOME MATURATION FACTOR RIMM"/>
    <property type="match status" value="1"/>
</dbReference>
<keyword evidence="1 5" id="KW-0963">Cytoplasm</keyword>
<dbReference type="Pfam" id="PF24986">
    <property type="entry name" value="PRC_RimM"/>
    <property type="match status" value="1"/>
</dbReference>
<dbReference type="STRING" id="1291734.FD02_GL000936"/>
<sequence>MRELHRPGRMFTKGIIMPDRYKVGTIVNTHGVRGEVRVIATTDFPAERFAKGSQLIVETTPPTPVTVASARKHKQFTLLTFTEFADMDAVLPFKGHDLSVPAAAVKPLTEPDTYYYRDIIGLTVIDDTGATLGKVSEILTPGPNDVWVIPRPGKPDILLPFLKSVVTAIDLDAKVAHVVVPEGLIDDAD</sequence>
<dbReference type="InterPro" id="IPR056792">
    <property type="entry name" value="PRC_RimM"/>
</dbReference>
<dbReference type="AlphaFoldDB" id="A0A0R1JSS0"/>
<dbReference type="GO" id="GO:0042274">
    <property type="term" value="P:ribosomal small subunit biogenesis"/>
    <property type="evidence" value="ECO:0007669"/>
    <property type="project" value="UniProtKB-UniRule"/>
</dbReference>
<organism evidence="8 9">
    <name type="scientific">Lacticaseibacillus nasuensis JCM 17158</name>
    <dbReference type="NCBI Taxonomy" id="1291734"/>
    <lineage>
        <taxon>Bacteria</taxon>
        <taxon>Bacillati</taxon>
        <taxon>Bacillota</taxon>
        <taxon>Bacilli</taxon>
        <taxon>Lactobacillales</taxon>
        <taxon>Lactobacillaceae</taxon>
        <taxon>Lacticaseibacillus</taxon>
    </lineage>
</organism>
<evidence type="ECO:0000256" key="5">
    <source>
        <dbReference type="HAMAP-Rule" id="MF_00014"/>
    </source>
</evidence>
<gene>
    <name evidence="5" type="primary">rimM</name>
    <name evidence="8" type="ORF">FD02_GL000936</name>
</gene>
<dbReference type="InterPro" id="IPR011961">
    <property type="entry name" value="RimM"/>
</dbReference>
<dbReference type="GO" id="GO:0006364">
    <property type="term" value="P:rRNA processing"/>
    <property type="evidence" value="ECO:0007669"/>
    <property type="project" value="UniProtKB-UniRule"/>
</dbReference>
<reference evidence="8 9" key="1">
    <citation type="journal article" date="2015" name="Genome Announc.">
        <title>Expanding the biotechnology potential of lactobacilli through comparative genomics of 213 strains and associated genera.</title>
        <authorList>
            <person name="Sun Z."/>
            <person name="Harris H.M."/>
            <person name="McCann A."/>
            <person name="Guo C."/>
            <person name="Argimon S."/>
            <person name="Zhang W."/>
            <person name="Yang X."/>
            <person name="Jeffery I.B."/>
            <person name="Cooney J.C."/>
            <person name="Kagawa T.F."/>
            <person name="Liu W."/>
            <person name="Song Y."/>
            <person name="Salvetti E."/>
            <person name="Wrobel A."/>
            <person name="Rasinkangas P."/>
            <person name="Parkhill J."/>
            <person name="Rea M.C."/>
            <person name="O'Sullivan O."/>
            <person name="Ritari J."/>
            <person name="Douillard F.P."/>
            <person name="Paul Ross R."/>
            <person name="Yang R."/>
            <person name="Briner A.E."/>
            <person name="Felis G.E."/>
            <person name="de Vos W.M."/>
            <person name="Barrangou R."/>
            <person name="Klaenhammer T.R."/>
            <person name="Caufield P.W."/>
            <person name="Cui Y."/>
            <person name="Zhang H."/>
            <person name="O'Toole P.W."/>
        </authorList>
    </citation>
    <scope>NUCLEOTIDE SEQUENCE [LARGE SCALE GENOMIC DNA]</scope>
    <source>
        <strain evidence="8 9">JCM 17158</strain>
    </source>
</reference>
<evidence type="ECO:0000256" key="2">
    <source>
        <dbReference type="ARBA" id="ARBA00022517"/>
    </source>
</evidence>
<evidence type="ECO:0000256" key="1">
    <source>
        <dbReference type="ARBA" id="ARBA00022490"/>
    </source>
</evidence>
<dbReference type="PATRIC" id="fig|1291734.4.peg.963"/>
<keyword evidence="4 5" id="KW-0143">Chaperone</keyword>
<accession>A0A0R1JSS0</accession>
<dbReference type="SUPFAM" id="SSF50447">
    <property type="entry name" value="Translation proteins"/>
    <property type="match status" value="1"/>
</dbReference>
<dbReference type="InterPro" id="IPR002676">
    <property type="entry name" value="RimM_N"/>
</dbReference>
<dbReference type="GO" id="GO:0005840">
    <property type="term" value="C:ribosome"/>
    <property type="evidence" value="ECO:0007669"/>
    <property type="project" value="InterPro"/>
</dbReference>
<dbReference type="SUPFAM" id="SSF50346">
    <property type="entry name" value="PRC-barrel domain"/>
    <property type="match status" value="1"/>
</dbReference>
<keyword evidence="2 5" id="KW-0690">Ribosome biogenesis</keyword>
<evidence type="ECO:0000259" key="7">
    <source>
        <dbReference type="Pfam" id="PF24986"/>
    </source>
</evidence>
<comment type="similarity">
    <text evidence="5">Belongs to the RimM family.</text>
</comment>
<evidence type="ECO:0000259" key="6">
    <source>
        <dbReference type="Pfam" id="PF01782"/>
    </source>
</evidence>
<dbReference type="GO" id="GO:0005737">
    <property type="term" value="C:cytoplasm"/>
    <property type="evidence" value="ECO:0007669"/>
    <property type="project" value="UniProtKB-SubCell"/>
</dbReference>
<comment type="subunit">
    <text evidence="5">Binds ribosomal protein uS19.</text>
</comment>
<protein>
    <recommendedName>
        <fullName evidence="5">Ribosome maturation factor RimM</fullName>
    </recommendedName>
</protein>
<evidence type="ECO:0000313" key="9">
    <source>
        <dbReference type="Proteomes" id="UP000051804"/>
    </source>
</evidence>
<dbReference type="Gene3D" id="2.30.30.240">
    <property type="entry name" value="PRC-barrel domain"/>
    <property type="match status" value="1"/>
</dbReference>
<dbReference type="InterPro" id="IPR009000">
    <property type="entry name" value="Transl_B-barrel_sf"/>
</dbReference>
<feature type="domain" description="Ribosome maturation factor RimM PRC barrel" evidence="7">
    <location>
        <begin position="117"/>
        <end position="184"/>
    </location>
</feature>
<keyword evidence="9" id="KW-1185">Reference proteome</keyword>